<comment type="caution">
    <text evidence="2">The sequence shown here is derived from an EMBL/GenBank/DDBJ whole genome shotgun (WGS) entry which is preliminary data.</text>
</comment>
<name>A0A5J4VXV1_9EUKA</name>
<sequence>MAEQASIIFDRNMEETKAKNNESKEQIQQKDNENNQLEARAVPDGHQTEYIFPVQVEDDDENDNAVLNIRRRNKYCTSKNQ</sequence>
<dbReference type="Proteomes" id="UP000324800">
    <property type="component" value="Unassembled WGS sequence"/>
</dbReference>
<dbReference type="AlphaFoldDB" id="A0A5J4VXV1"/>
<evidence type="ECO:0000313" key="3">
    <source>
        <dbReference type="Proteomes" id="UP000324800"/>
    </source>
</evidence>
<protein>
    <submittedName>
        <fullName evidence="2">Uncharacterized protein</fullName>
    </submittedName>
</protein>
<dbReference type="EMBL" id="SNRW01004381">
    <property type="protein sequence ID" value="KAA6387425.1"/>
    <property type="molecule type" value="Genomic_DNA"/>
</dbReference>
<organism evidence="2 3">
    <name type="scientific">Streblomastix strix</name>
    <dbReference type="NCBI Taxonomy" id="222440"/>
    <lineage>
        <taxon>Eukaryota</taxon>
        <taxon>Metamonada</taxon>
        <taxon>Preaxostyla</taxon>
        <taxon>Oxymonadida</taxon>
        <taxon>Streblomastigidae</taxon>
        <taxon>Streblomastix</taxon>
    </lineage>
</organism>
<reference evidence="2 3" key="1">
    <citation type="submission" date="2019-03" db="EMBL/GenBank/DDBJ databases">
        <title>Single cell metagenomics reveals metabolic interactions within the superorganism composed of flagellate Streblomastix strix and complex community of Bacteroidetes bacteria on its surface.</title>
        <authorList>
            <person name="Treitli S.C."/>
            <person name="Kolisko M."/>
            <person name="Husnik F."/>
            <person name="Keeling P."/>
            <person name="Hampl V."/>
        </authorList>
    </citation>
    <scope>NUCLEOTIDE SEQUENCE [LARGE SCALE GENOMIC DNA]</scope>
    <source>
        <strain evidence="2">ST1C</strain>
    </source>
</reference>
<gene>
    <name evidence="2" type="ORF">EZS28_017048</name>
</gene>
<feature type="compositionally biased region" description="Basic and acidic residues" evidence="1">
    <location>
        <begin position="11"/>
        <end position="33"/>
    </location>
</feature>
<feature type="region of interest" description="Disordered" evidence="1">
    <location>
        <begin position="1"/>
        <end position="46"/>
    </location>
</feature>
<evidence type="ECO:0000313" key="2">
    <source>
        <dbReference type="EMBL" id="KAA6387425.1"/>
    </source>
</evidence>
<evidence type="ECO:0000256" key="1">
    <source>
        <dbReference type="SAM" id="MobiDB-lite"/>
    </source>
</evidence>
<proteinExistence type="predicted"/>
<accession>A0A5J4VXV1</accession>